<sequence>MWEGKVSDPQVRSDGETWHVTVDGVRKALDYHGAIQKLPHALNELITNASEATGWVFVVLAAGPNPLANGDIHSLEQYFGPKSTTGHTFQEAHAKYKEAVERPFLEHVKGVFPSHIRKLRALSSSELKVVNAQSRRDKKKPKSTLFVSTDDESVPSVSDLDDLLPMPAPRSTASPSPGPDIYGAMSSSSPFSPRKQARERFERDRASRMPAMDFEDDEDGDDEYCGPRSKMPNPRTPNLDHAADRIDELVREMDILIAEEDAAAAKKIVSSSLHDQLPALPAPSTPVHSRQPPQLSPSLQPTVPPPDLLWNWRSPSSGLSFPTVPATTPTVAPTTTPTIAPTTTPTVAPTTTPTVALTTTPTVAPTTTPTVAPTTTPTVAPTTTPTVAPTTTPTVASTITPAVAPAAAPVVAPTAAPIVALTAAPAASAFAPAIAPTAIPPAALATVPTAPSVTRPTATSPAAAPAVVPTAITAIAPTITPIAALDYLVADTANLALAVHPQPNGGTTKAQSRSQEAAKKRAETLARKREATSKAAATRADTLAKKKAAAGTGTLVASPKKVPASSVVIGSKRKVVTDDDNIDAPLAERRVR</sequence>
<gene>
    <name evidence="2" type="ORF">Hypma_011228</name>
</gene>
<dbReference type="Proteomes" id="UP000076154">
    <property type="component" value="Unassembled WGS sequence"/>
</dbReference>
<proteinExistence type="predicted"/>
<evidence type="ECO:0000313" key="3">
    <source>
        <dbReference type="Proteomes" id="UP000076154"/>
    </source>
</evidence>
<feature type="region of interest" description="Disordered" evidence="1">
    <location>
        <begin position="130"/>
        <end position="223"/>
    </location>
</feature>
<dbReference type="STRING" id="39966.A0A369JHP6"/>
<dbReference type="EMBL" id="LUEZ02000054">
    <property type="protein sequence ID" value="RDB21711.1"/>
    <property type="molecule type" value="Genomic_DNA"/>
</dbReference>
<organism evidence="2 3">
    <name type="scientific">Hypsizygus marmoreus</name>
    <name type="common">White beech mushroom</name>
    <name type="synonym">Agaricus marmoreus</name>
    <dbReference type="NCBI Taxonomy" id="39966"/>
    <lineage>
        <taxon>Eukaryota</taxon>
        <taxon>Fungi</taxon>
        <taxon>Dikarya</taxon>
        <taxon>Basidiomycota</taxon>
        <taxon>Agaricomycotina</taxon>
        <taxon>Agaricomycetes</taxon>
        <taxon>Agaricomycetidae</taxon>
        <taxon>Agaricales</taxon>
        <taxon>Tricholomatineae</taxon>
        <taxon>Lyophyllaceae</taxon>
        <taxon>Hypsizygus</taxon>
    </lineage>
</organism>
<feature type="region of interest" description="Disordered" evidence="1">
    <location>
        <begin position="326"/>
        <end position="392"/>
    </location>
</feature>
<dbReference type="AlphaFoldDB" id="A0A369JHP6"/>
<evidence type="ECO:0000256" key="1">
    <source>
        <dbReference type="SAM" id="MobiDB-lite"/>
    </source>
</evidence>
<feature type="compositionally biased region" description="Basic and acidic residues" evidence="1">
    <location>
        <begin position="196"/>
        <end position="207"/>
    </location>
</feature>
<dbReference type="OrthoDB" id="3070892at2759"/>
<accession>A0A369JHP6</accession>
<evidence type="ECO:0000313" key="2">
    <source>
        <dbReference type="EMBL" id="RDB21711.1"/>
    </source>
</evidence>
<name>A0A369JHP6_HYPMA</name>
<reference evidence="2" key="1">
    <citation type="submission" date="2018-04" db="EMBL/GenBank/DDBJ databases">
        <title>Whole genome sequencing of Hypsizygus marmoreus.</title>
        <authorList>
            <person name="Choi I.-G."/>
            <person name="Min B."/>
            <person name="Kim J.-G."/>
            <person name="Kim S."/>
            <person name="Oh Y.-L."/>
            <person name="Kong W.-S."/>
            <person name="Park H."/>
            <person name="Jeong J."/>
            <person name="Song E.-S."/>
        </authorList>
    </citation>
    <scope>NUCLEOTIDE SEQUENCE [LARGE SCALE GENOMIC DNA]</scope>
    <source>
        <strain evidence="2">51987-8</strain>
    </source>
</reference>
<feature type="compositionally biased region" description="Low complexity" evidence="1">
    <location>
        <begin position="289"/>
        <end position="299"/>
    </location>
</feature>
<protein>
    <submittedName>
        <fullName evidence="2">Uncharacterized protein</fullName>
    </submittedName>
</protein>
<feature type="region of interest" description="Disordered" evidence="1">
    <location>
        <begin position="277"/>
        <end position="299"/>
    </location>
</feature>
<dbReference type="InParanoid" id="A0A369JHP6"/>
<comment type="caution">
    <text evidence="2">The sequence shown here is derived from an EMBL/GenBank/DDBJ whole genome shotgun (WGS) entry which is preliminary data.</text>
</comment>
<keyword evidence="3" id="KW-1185">Reference proteome</keyword>
<feature type="compositionally biased region" description="Acidic residues" evidence="1">
    <location>
        <begin position="213"/>
        <end position="223"/>
    </location>
</feature>